<protein>
    <submittedName>
        <fullName evidence="2">Alpha/beta hydrolase</fullName>
    </submittedName>
</protein>
<evidence type="ECO:0000313" key="3">
    <source>
        <dbReference type="Proteomes" id="UP000285190"/>
    </source>
</evidence>
<name>A0A418WWH5_9BURK</name>
<dbReference type="EMBL" id="QYUN01000003">
    <property type="protein sequence ID" value="RJF97003.1"/>
    <property type="molecule type" value="Genomic_DNA"/>
</dbReference>
<dbReference type="InterPro" id="IPR029058">
    <property type="entry name" value="AB_hydrolase_fold"/>
</dbReference>
<dbReference type="OrthoDB" id="6117067at2"/>
<reference evidence="2 3" key="1">
    <citation type="submission" date="2018-09" db="EMBL/GenBank/DDBJ databases">
        <authorList>
            <person name="Zhu H."/>
        </authorList>
    </citation>
    <scope>NUCLEOTIDE SEQUENCE [LARGE SCALE GENOMIC DNA]</scope>
    <source>
        <strain evidence="2 3">K2R10-39</strain>
    </source>
</reference>
<dbReference type="InterPro" id="IPR050266">
    <property type="entry name" value="AB_hydrolase_sf"/>
</dbReference>
<dbReference type="PRINTS" id="PR00412">
    <property type="entry name" value="EPOXHYDRLASE"/>
</dbReference>
<dbReference type="GO" id="GO:0016787">
    <property type="term" value="F:hydrolase activity"/>
    <property type="evidence" value="ECO:0007669"/>
    <property type="project" value="UniProtKB-KW"/>
</dbReference>
<sequence length="265" mass="28732">MHQPVPYFREAGTGPGVVCIHSNASTSGQWRGLMDRLADTFHVLAPDSYGAGKSPEWFSDRAVTLGDEVVFIEPVLAMAGAPFALVGHSYGAAVALMAALENPGRIRAIALYEPTLFALLDAETPAPNDADGIRNAVADAGTALDAGNHDAAAERFIDYWMGDGSWKQTPEARKPPIAASVTNVRRWGHALFTEPTPLKAFRELDVPVLYMTGKRSRRSAHGVARLLTSALPRVEHVEFETLGHMGPITHPDQVNEVIERFLERA</sequence>
<dbReference type="SUPFAM" id="SSF53474">
    <property type="entry name" value="alpha/beta-Hydrolases"/>
    <property type="match status" value="1"/>
</dbReference>
<dbReference type="Proteomes" id="UP000285190">
    <property type="component" value="Unassembled WGS sequence"/>
</dbReference>
<evidence type="ECO:0000313" key="2">
    <source>
        <dbReference type="EMBL" id="RJF97003.1"/>
    </source>
</evidence>
<dbReference type="InterPro" id="IPR000073">
    <property type="entry name" value="AB_hydrolase_1"/>
</dbReference>
<dbReference type="PRINTS" id="PR00111">
    <property type="entry name" value="ABHYDROLASE"/>
</dbReference>
<comment type="caution">
    <text evidence="2">The sequence shown here is derived from an EMBL/GenBank/DDBJ whole genome shotgun (WGS) entry which is preliminary data.</text>
</comment>
<dbReference type="PANTHER" id="PTHR43798">
    <property type="entry name" value="MONOACYLGLYCEROL LIPASE"/>
    <property type="match status" value="1"/>
</dbReference>
<keyword evidence="2" id="KW-0378">Hydrolase</keyword>
<dbReference type="Gene3D" id="3.40.50.1820">
    <property type="entry name" value="alpha/beta hydrolase"/>
    <property type="match status" value="1"/>
</dbReference>
<dbReference type="InterPro" id="IPR000639">
    <property type="entry name" value="Epox_hydrolase-like"/>
</dbReference>
<feature type="domain" description="AB hydrolase-1" evidence="1">
    <location>
        <begin position="17"/>
        <end position="251"/>
    </location>
</feature>
<organism evidence="2 3">
    <name type="scientific">Noviherbaspirillum cavernae</name>
    <dbReference type="NCBI Taxonomy" id="2320862"/>
    <lineage>
        <taxon>Bacteria</taxon>
        <taxon>Pseudomonadati</taxon>
        <taxon>Pseudomonadota</taxon>
        <taxon>Betaproteobacteria</taxon>
        <taxon>Burkholderiales</taxon>
        <taxon>Oxalobacteraceae</taxon>
        <taxon>Noviherbaspirillum</taxon>
    </lineage>
</organism>
<dbReference type="Pfam" id="PF00561">
    <property type="entry name" value="Abhydrolase_1"/>
    <property type="match status" value="1"/>
</dbReference>
<evidence type="ECO:0000259" key="1">
    <source>
        <dbReference type="Pfam" id="PF00561"/>
    </source>
</evidence>
<gene>
    <name evidence="2" type="ORF">D3870_18955</name>
</gene>
<keyword evidence="3" id="KW-1185">Reference proteome</keyword>
<accession>A0A418WWH5</accession>
<proteinExistence type="predicted"/>
<dbReference type="AlphaFoldDB" id="A0A418WWH5"/>